<evidence type="ECO:0000313" key="3">
    <source>
        <dbReference type="Proteomes" id="UP000031972"/>
    </source>
</evidence>
<evidence type="ECO:0000313" key="2">
    <source>
        <dbReference type="EMBL" id="KIL50871.1"/>
    </source>
</evidence>
<gene>
    <name evidence="2" type="ORF">KR50_07520</name>
</gene>
<reference evidence="2 3" key="1">
    <citation type="submission" date="2015-01" db="EMBL/GenBank/DDBJ databases">
        <title>Jeotgalibacillus campisalis genome sequencing.</title>
        <authorList>
            <person name="Goh K.M."/>
            <person name="Chan K.-G."/>
            <person name="Yaakop A.S."/>
            <person name="Ee R."/>
            <person name="Gan H.M."/>
            <person name="Chan C.S."/>
        </authorList>
    </citation>
    <scope>NUCLEOTIDE SEQUENCE [LARGE SCALE GENOMIC DNA]</scope>
    <source>
        <strain evidence="2 3">SF-57</strain>
    </source>
</reference>
<sequence>MTGSKKTASSALSNAKIFFTTIFSFLLFALDGVDHAFFGHPSFFEVINPF</sequence>
<keyword evidence="3" id="KW-1185">Reference proteome</keyword>
<dbReference type="AlphaFoldDB" id="A0A0C2W2L6"/>
<feature type="transmembrane region" description="Helical" evidence="1">
    <location>
        <begin position="12"/>
        <end position="30"/>
    </location>
</feature>
<evidence type="ECO:0000256" key="1">
    <source>
        <dbReference type="SAM" id="Phobius"/>
    </source>
</evidence>
<protein>
    <submittedName>
        <fullName evidence="2">Uncharacterized protein</fullName>
    </submittedName>
</protein>
<organism evidence="2 3">
    <name type="scientific">Jeotgalibacillus campisalis</name>
    <dbReference type="NCBI Taxonomy" id="220754"/>
    <lineage>
        <taxon>Bacteria</taxon>
        <taxon>Bacillati</taxon>
        <taxon>Bacillota</taxon>
        <taxon>Bacilli</taxon>
        <taxon>Bacillales</taxon>
        <taxon>Caryophanaceae</taxon>
        <taxon>Jeotgalibacillus</taxon>
    </lineage>
</organism>
<keyword evidence="1" id="KW-1133">Transmembrane helix</keyword>
<dbReference type="PATRIC" id="fig|220754.4.peg.771"/>
<keyword evidence="1" id="KW-0472">Membrane</keyword>
<proteinExistence type="predicted"/>
<dbReference type="Proteomes" id="UP000031972">
    <property type="component" value="Unassembled WGS sequence"/>
</dbReference>
<comment type="caution">
    <text evidence="2">The sequence shown here is derived from an EMBL/GenBank/DDBJ whole genome shotgun (WGS) entry which is preliminary data.</text>
</comment>
<keyword evidence="1" id="KW-0812">Transmembrane</keyword>
<name>A0A0C2W2L6_9BACL</name>
<dbReference type="EMBL" id="JXRR01000008">
    <property type="protein sequence ID" value="KIL50871.1"/>
    <property type="molecule type" value="Genomic_DNA"/>
</dbReference>
<accession>A0A0C2W2L6</accession>